<name>A0AAD5GPX8_AMBAR</name>
<organism evidence="5 6">
    <name type="scientific">Ambrosia artemisiifolia</name>
    <name type="common">Common ragweed</name>
    <dbReference type="NCBI Taxonomy" id="4212"/>
    <lineage>
        <taxon>Eukaryota</taxon>
        <taxon>Viridiplantae</taxon>
        <taxon>Streptophyta</taxon>
        <taxon>Embryophyta</taxon>
        <taxon>Tracheophyta</taxon>
        <taxon>Spermatophyta</taxon>
        <taxon>Magnoliopsida</taxon>
        <taxon>eudicotyledons</taxon>
        <taxon>Gunneridae</taxon>
        <taxon>Pentapetalae</taxon>
        <taxon>asterids</taxon>
        <taxon>campanulids</taxon>
        <taxon>Asterales</taxon>
        <taxon>Asteraceae</taxon>
        <taxon>Asteroideae</taxon>
        <taxon>Heliantheae alliance</taxon>
        <taxon>Heliantheae</taxon>
        <taxon>Ambrosia</taxon>
    </lineage>
</organism>
<evidence type="ECO:0000256" key="3">
    <source>
        <dbReference type="ARBA" id="ARBA00026138"/>
    </source>
</evidence>
<evidence type="ECO:0000313" key="6">
    <source>
        <dbReference type="Proteomes" id="UP001206925"/>
    </source>
</evidence>
<dbReference type="GO" id="GO:0001763">
    <property type="term" value="P:morphogenesis of a branching structure"/>
    <property type="evidence" value="ECO:0007669"/>
    <property type="project" value="InterPro"/>
</dbReference>
<gene>
    <name evidence="5" type="ORF">M8C21_017527</name>
</gene>
<keyword evidence="6" id="KW-1185">Reference proteome</keyword>
<evidence type="ECO:0000256" key="1">
    <source>
        <dbReference type="ARBA" id="ARBA00022604"/>
    </source>
</evidence>
<feature type="region of interest" description="Disordered" evidence="4">
    <location>
        <begin position="145"/>
        <end position="170"/>
    </location>
</feature>
<protein>
    <recommendedName>
        <fullName evidence="3">Protein TILLER ANGLE CONTROL 1</fullName>
    </recommendedName>
</protein>
<proteinExistence type="inferred from homology"/>
<keyword evidence="1" id="KW-0341">Growth regulation</keyword>
<dbReference type="PANTHER" id="PTHR38366">
    <property type="entry name" value="NAD-DEPENDENT PROTEIN DEACETYLASE HST1-LIKE PROTEIN"/>
    <property type="match status" value="1"/>
</dbReference>
<evidence type="ECO:0000256" key="2">
    <source>
        <dbReference type="ARBA" id="ARBA00025796"/>
    </source>
</evidence>
<dbReference type="InterPro" id="IPR044989">
    <property type="entry name" value="TAC1"/>
</dbReference>
<dbReference type="PANTHER" id="PTHR38366:SF1">
    <property type="entry name" value="PROTEIN TILLER ANGLE CONTROL 1"/>
    <property type="match status" value="1"/>
</dbReference>
<sequence>MKIFGWVRRQFQHNAAKKDDDYDKVTLLKNEALAGAYDGWNDGILAIGTLGVDLYHDFKSNDDTFINNQVMFLDDDGDDHDEEIESPLVRKVSNHNVFDHVEKQNLTPCDEVAKLDKHQEDDVNAVKDSTKVKKSGERITLADLLRADPENNLPDELSDSNSNNNSNYGNTESIKSFLVSKVKKKLGKDGSTQPIKKTKQLMRKMLRKKIHPSMIGHTK</sequence>
<comment type="similarity">
    <text evidence="2">Belongs to the TAC family.</text>
</comment>
<dbReference type="AlphaFoldDB" id="A0AAD5GPX8"/>
<dbReference type="EMBL" id="JAMZMK010006712">
    <property type="protein sequence ID" value="KAI7747658.1"/>
    <property type="molecule type" value="Genomic_DNA"/>
</dbReference>
<dbReference type="Proteomes" id="UP001206925">
    <property type="component" value="Unassembled WGS sequence"/>
</dbReference>
<comment type="caution">
    <text evidence="5">The sequence shown here is derived from an EMBL/GenBank/DDBJ whole genome shotgun (WGS) entry which is preliminary data.</text>
</comment>
<feature type="compositionally biased region" description="Low complexity" evidence="4">
    <location>
        <begin position="151"/>
        <end position="170"/>
    </location>
</feature>
<evidence type="ECO:0000313" key="5">
    <source>
        <dbReference type="EMBL" id="KAI7747658.1"/>
    </source>
</evidence>
<accession>A0AAD5GPX8</accession>
<evidence type="ECO:0000256" key="4">
    <source>
        <dbReference type="SAM" id="MobiDB-lite"/>
    </source>
</evidence>
<reference evidence="5" key="1">
    <citation type="submission" date="2022-06" db="EMBL/GenBank/DDBJ databases">
        <title>Uncovering the hologenomic basis of an extraordinary plant invasion.</title>
        <authorList>
            <person name="Bieker V.C."/>
            <person name="Martin M.D."/>
            <person name="Gilbert T."/>
            <person name="Hodgins K."/>
            <person name="Battlay P."/>
            <person name="Petersen B."/>
            <person name="Wilson J."/>
        </authorList>
    </citation>
    <scope>NUCLEOTIDE SEQUENCE</scope>
    <source>
        <strain evidence="5">AA19_3_7</strain>
        <tissue evidence="5">Leaf</tissue>
    </source>
</reference>